<evidence type="ECO:0000256" key="1">
    <source>
        <dbReference type="SAM" id="MobiDB-lite"/>
    </source>
</evidence>
<dbReference type="Proteomes" id="UP000295043">
    <property type="component" value="Unassembled WGS sequence"/>
</dbReference>
<evidence type="ECO:0000313" key="2">
    <source>
        <dbReference type="EMBL" id="TCN36523.1"/>
    </source>
</evidence>
<accession>A0A4R2C901</accession>
<name>A0A4R2C901_9HYPH</name>
<dbReference type="AlphaFoldDB" id="A0A4R2C901"/>
<feature type="compositionally biased region" description="Pro residues" evidence="1">
    <location>
        <begin position="42"/>
        <end position="53"/>
    </location>
</feature>
<feature type="region of interest" description="Disordered" evidence="1">
    <location>
        <begin position="38"/>
        <end position="66"/>
    </location>
</feature>
<dbReference type="EMBL" id="SLVU01000001">
    <property type="protein sequence ID" value="TCN36523.1"/>
    <property type="molecule type" value="Genomic_DNA"/>
</dbReference>
<evidence type="ECO:0000313" key="3">
    <source>
        <dbReference type="Proteomes" id="UP000295043"/>
    </source>
</evidence>
<sequence>MKETTRSKDATEERSDELLRNYRPLAIKAVLAGCAVKREPPKPAPRIPEPFGPLPDGFHMPHEVDD</sequence>
<reference evidence="2 3" key="1">
    <citation type="submission" date="2019-03" db="EMBL/GenBank/DDBJ databases">
        <title>Genomic Encyclopedia of Type Strains, Phase IV (KMG-V): Genome sequencing to study the core and pangenomes of soil and plant-associated prokaryotes.</title>
        <authorList>
            <person name="Whitman W."/>
        </authorList>
    </citation>
    <scope>NUCLEOTIDE SEQUENCE [LARGE SCALE GENOMIC DNA]</scope>
    <source>
        <strain evidence="2 3">23C40</strain>
    </source>
</reference>
<proteinExistence type="predicted"/>
<gene>
    <name evidence="2" type="ORF">EV184_101516</name>
</gene>
<organism evidence="2 3">
    <name type="scientific">Sinorhizobium americanum</name>
    <dbReference type="NCBI Taxonomy" id="194963"/>
    <lineage>
        <taxon>Bacteria</taxon>
        <taxon>Pseudomonadati</taxon>
        <taxon>Pseudomonadota</taxon>
        <taxon>Alphaproteobacteria</taxon>
        <taxon>Hyphomicrobiales</taxon>
        <taxon>Rhizobiaceae</taxon>
        <taxon>Sinorhizobium/Ensifer group</taxon>
        <taxon>Sinorhizobium</taxon>
    </lineage>
</organism>
<comment type="caution">
    <text evidence="2">The sequence shown here is derived from an EMBL/GenBank/DDBJ whole genome shotgun (WGS) entry which is preliminary data.</text>
</comment>
<protein>
    <submittedName>
        <fullName evidence="2">Uncharacterized protein</fullName>
    </submittedName>
</protein>